<keyword evidence="3" id="KW-1185">Reference proteome</keyword>
<evidence type="ECO:0000313" key="2">
    <source>
        <dbReference type="EMBL" id="CAL4183511.1"/>
    </source>
</evidence>
<dbReference type="Gene3D" id="3.90.1200.10">
    <property type="match status" value="1"/>
</dbReference>
<dbReference type="SUPFAM" id="SSF56112">
    <property type="entry name" value="Protein kinase-like (PK-like)"/>
    <property type="match status" value="1"/>
</dbReference>
<proteinExistence type="predicted"/>
<dbReference type="Pfam" id="PF02958">
    <property type="entry name" value="EcKL"/>
    <property type="match status" value="1"/>
</dbReference>
<dbReference type="InterPro" id="IPR011009">
    <property type="entry name" value="Kinase-like_dom_sf"/>
</dbReference>
<sequence length="476" mass="54921">MKAPARRHEITKDWVIFLLNEYENRINNGAKVTVNSLEIGKATKPGDGYAGDLMKVGITASVYYDGEKTQMDKGYNLVVKLANPNPVLSIIQTVMGQNIRELTAYSDVITEFNKFQLERTNNEFSIKIPEYVYGKCTDDEFVLVMQNMKSHNFDTNNKMEPMNMQQAKLVLEQQARLHAISYAYDKAYGFLDKYPFYKTGKIKQIFIMRFNALYDDLVIEYIQSLSGRENLLKKIKAAKSTVLKNAREAFEETSHPKMNCLLHGDTWNNNIMFNKKLDEEGKFSVRNGDDIVLIDWQMVHWNTSVTDLHYFLFSSTTPELRKDHLDELLYYYHSIFIDATTKLGSPVPFWTYQQFKKEYNRLAAYGFMKGIMFCILLCETAQEMQLAPEGSVDDNFITKKIKTVLSKLIVPILMKPFATEAYVKKLNQPMKKELLSGKTPFVNNRILSLILEAEENGLFDVELPSNQINGTFKCIF</sequence>
<dbReference type="Proteomes" id="UP001497623">
    <property type="component" value="Unassembled WGS sequence"/>
</dbReference>
<dbReference type="EMBL" id="CAXKWB010060832">
    <property type="protein sequence ID" value="CAL4183511.1"/>
    <property type="molecule type" value="Genomic_DNA"/>
</dbReference>
<evidence type="ECO:0000313" key="3">
    <source>
        <dbReference type="Proteomes" id="UP001497623"/>
    </source>
</evidence>
<comment type="caution">
    <text evidence="2">The sequence shown here is derived from an EMBL/GenBank/DDBJ whole genome shotgun (WGS) entry which is preliminary data.</text>
</comment>
<dbReference type="SMART" id="SM00587">
    <property type="entry name" value="CHK"/>
    <property type="match status" value="1"/>
</dbReference>
<feature type="non-terminal residue" evidence="2">
    <location>
        <position position="476"/>
    </location>
</feature>
<accession>A0AAV2SC05</accession>
<protein>
    <recommendedName>
        <fullName evidence="1">CHK kinase-like domain-containing protein</fullName>
    </recommendedName>
</protein>
<dbReference type="InterPro" id="IPR015897">
    <property type="entry name" value="CHK_kinase-like"/>
</dbReference>
<reference evidence="2 3" key="1">
    <citation type="submission" date="2024-05" db="EMBL/GenBank/DDBJ databases">
        <authorList>
            <person name="Wallberg A."/>
        </authorList>
    </citation>
    <scope>NUCLEOTIDE SEQUENCE [LARGE SCALE GENOMIC DNA]</scope>
</reference>
<dbReference type="AlphaFoldDB" id="A0AAV2SC05"/>
<evidence type="ECO:0000259" key="1">
    <source>
        <dbReference type="SMART" id="SM00587"/>
    </source>
</evidence>
<gene>
    <name evidence="2" type="ORF">MNOR_LOCUS35705</name>
</gene>
<name>A0AAV2SC05_MEGNR</name>
<organism evidence="2 3">
    <name type="scientific">Meganyctiphanes norvegica</name>
    <name type="common">Northern krill</name>
    <name type="synonym">Thysanopoda norvegica</name>
    <dbReference type="NCBI Taxonomy" id="48144"/>
    <lineage>
        <taxon>Eukaryota</taxon>
        <taxon>Metazoa</taxon>
        <taxon>Ecdysozoa</taxon>
        <taxon>Arthropoda</taxon>
        <taxon>Crustacea</taxon>
        <taxon>Multicrustacea</taxon>
        <taxon>Malacostraca</taxon>
        <taxon>Eumalacostraca</taxon>
        <taxon>Eucarida</taxon>
        <taxon>Euphausiacea</taxon>
        <taxon>Euphausiidae</taxon>
        <taxon>Meganyctiphanes</taxon>
    </lineage>
</organism>
<dbReference type="PANTHER" id="PTHR11012">
    <property type="entry name" value="PROTEIN KINASE-LIKE DOMAIN-CONTAINING"/>
    <property type="match status" value="1"/>
</dbReference>
<feature type="domain" description="CHK kinase-like" evidence="1">
    <location>
        <begin position="143"/>
        <end position="342"/>
    </location>
</feature>
<dbReference type="InterPro" id="IPR004119">
    <property type="entry name" value="EcKL"/>
</dbReference>
<dbReference type="PANTHER" id="PTHR11012:SF30">
    <property type="entry name" value="PROTEIN KINASE-LIKE DOMAIN-CONTAINING"/>
    <property type="match status" value="1"/>
</dbReference>